<dbReference type="FunFam" id="3.30.70.20:FF:000035">
    <property type="entry name" value="Iron hydrogenase 1"/>
    <property type="match status" value="1"/>
</dbReference>
<dbReference type="SUPFAM" id="SSF54292">
    <property type="entry name" value="2Fe-2S ferredoxin-like"/>
    <property type="match status" value="1"/>
</dbReference>
<comment type="cofactor">
    <cofactor evidence="14">
        <name>[2Fe-2S] cluster</name>
        <dbReference type="ChEBI" id="CHEBI:190135"/>
    </cofactor>
</comment>
<organism evidence="19 20">
    <name type="scientific">Tepidibacter formicigenes DSM 15518</name>
    <dbReference type="NCBI Taxonomy" id="1123349"/>
    <lineage>
        <taxon>Bacteria</taxon>
        <taxon>Bacillati</taxon>
        <taxon>Bacillota</taxon>
        <taxon>Clostridia</taxon>
        <taxon>Peptostreptococcales</taxon>
        <taxon>Peptostreptococcaceae</taxon>
        <taxon>Tepidibacter</taxon>
    </lineage>
</organism>
<dbReference type="SMART" id="SM00929">
    <property type="entry name" value="NADH-G_4Fe-4S_3"/>
    <property type="match status" value="1"/>
</dbReference>
<dbReference type="PROSITE" id="PS00551">
    <property type="entry name" value="MOLYBDOPTERIN_PROK_1"/>
    <property type="match status" value="1"/>
</dbReference>
<dbReference type="PANTHER" id="PTHR43105">
    <property type="entry name" value="RESPIRATORY NITRATE REDUCTASE"/>
    <property type="match status" value="1"/>
</dbReference>
<evidence type="ECO:0000259" key="16">
    <source>
        <dbReference type="PROSITE" id="PS51379"/>
    </source>
</evidence>
<dbReference type="Pfam" id="PF13510">
    <property type="entry name" value="Fer2_4"/>
    <property type="match status" value="1"/>
</dbReference>
<dbReference type="GO" id="GO:0003954">
    <property type="term" value="F:NADH dehydrogenase activity"/>
    <property type="evidence" value="ECO:0007669"/>
    <property type="project" value="TreeGrafter"/>
</dbReference>
<keyword evidence="12" id="KW-0520">NAD</keyword>
<dbReference type="PROSITE" id="PS51669">
    <property type="entry name" value="4FE4S_MOW_BIS_MGD"/>
    <property type="match status" value="1"/>
</dbReference>
<dbReference type="PROSITE" id="PS51839">
    <property type="entry name" value="4FE4S_HC3"/>
    <property type="match status" value="1"/>
</dbReference>
<dbReference type="GO" id="GO:0051537">
    <property type="term" value="F:2 iron, 2 sulfur cluster binding"/>
    <property type="evidence" value="ECO:0007669"/>
    <property type="project" value="UniProtKB-KW"/>
</dbReference>
<dbReference type="Pfam" id="PF00384">
    <property type="entry name" value="Molybdopterin"/>
    <property type="match status" value="1"/>
</dbReference>
<feature type="domain" description="4Fe-4S His(Cys)3-ligated-type" evidence="18">
    <location>
        <begin position="78"/>
        <end position="117"/>
    </location>
</feature>
<dbReference type="Pfam" id="PF04879">
    <property type="entry name" value="Molybdop_Fe4S4"/>
    <property type="match status" value="1"/>
</dbReference>
<dbReference type="SUPFAM" id="SSF54862">
    <property type="entry name" value="4Fe-4S ferredoxins"/>
    <property type="match status" value="1"/>
</dbReference>
<dbReference type="GO" id="GO:0016020">
    <property type="term" value="C:membrane"/>
    <property type="evidence" value="ECO:0007669"/>
    <property type="project" value="UniProtKB-SubCell"/>
</dbReference>
<dbReference type="InterPro" id="IPR019574">
    <property type="entry name" value="NADH_UbQ_OxRdtase_Gsu_4Fe4S-bd"/>
</dbReference>
<dbReference type="Gene3D" id="2.20.25.90">
    <property type="entry name" value="ADC-like domains"/>
    <property type="match status" value="1"/>
</dbReference>
<comment type="similarity">
    <text evidence="3">Belongs to the complex I 75 kDa subunit family.</text>
</comment>
<evidence type="ECO:0000256" key="14">
    <source>
        <dbReference type="ARBA" id="ARBA00034078"/>
    </source>
</evidence>
<keyword evidence="11" id="KW-0411">Iron-sulfur</keyword>
<dbReference type="Gene3D" id="3.10.20.740">
    <property type="match status" value="1"/>
</dbReference>
<dbReference type="InterPro" id="IPR006656">
    <property type="entry name" value="Mopterin_OxRdtase"/>
</dbReference>
<evidence type="ECO:0000256" key="1">
    <source>
        <dbReference type="ARBA" id="ARBA00001966"/>
    </source>
</evidence>
<dbReference type="STRING" id="1123349.SAMN02744037_01849"/>
<dbReference type="PROSITE" id="PS51379">
    <property type="entry name" value="4FE4S_FER_2"/>
    <property type="match status" value="2"/>
</dbReference>
<evidence type="ECO:0000256" key="5">
    <source>
        <dbReference type="ARBA" id="ARBA00022714"/>
    </source>
</evidence>
<dbReference type="PANTHER" id="PTHR43105:SF14">
    <property type="entry name" value="FORMATE DEHYDROGENASE H"/>
    <property type="match status" value="1"/>
</dbReference>
<dbReference type="InterPro" id="IPR027467">
    <property type="entry name" value="MopterinOxRdtase_cofactor_BS"/>
</dbReference>
<dbReference type="InterPro" id="IPR017900">
    <property type="entry name" value="4Fe4S_Fe_S_CS"/>
</dbReference>
<keyword evidence="13" id="KW-0472">Membrane</keyword>
<evidence type="ECO:0000256" key="10">
    <source>
        <dbReference type="ARBA" id="ARBA00023004"/>
    </source>
</evidence>
<evidence type="ECO:0000313" key="19">
    <source>
        <dbReference type="EMBL" id="SHK19424.1"/>
    </source>
</evidence>
<keyword evidence="6" id="KW-0479">Metal-binding</keyword>
<dbReference type="FunFam" id="3.10.20.740:FF:000004">
    <property type="entry name" value="NADH-quinone oxidoreductase"/>
    <property type="match status" value="1"/>
</dbReference>
<dbReference type="PROSITE" id="PS51085">
    <property type="entry name" value="2FE2S_FER_2"/>
    <property type="match status" value="1"/>
</dbReference>
<dbReference type="GO" id="GO:0046872">
    <property type="term" value="F:metal ion binding"/>
    <property type="evidence" value="ECO:0007669"/>
    <property type="project" value="UniProtKB-KW"/>
</dbReference>
<dbReference type="InterPro" id="IPR006963">
    <property type="entry name" value="Mopterin_OxRdtase_4Fe-4S_dom"/>
</dbReference>
<protein>
    <submittedName>
        <fullName evidence="19">4Fe-4S dicluster domain-containing protein</fullName>
    </submittedName>
</protein>
<sequence>MVNIRINGKDISVPKDYTILKACESIGIDIPTFCHDDRLVPDGACRICVVEVVGAKNLPTACSTPVAEGIEIYTHSKKVIETRKELLGLILSNHPMDCLTCEKAGNCKLQNYCYEYGVKGVNFEGEKKKFPIDDSNPFYYSDQNKCIMCGKCVRVCAELQCTNAIAFSERGFNTHISTPFNKGLENSECVSCGNCVSVCPVGALIPKSKEKFRLWEVRKVRTTCSYCGVGCQMDLLVKDDKVVGVEPANGPSNKGLLCVKGKFGYKFINHPDRLKKPLIKKNGKFEEATWEEAYNLIASKVKEIKTKFGPDSFAGLTSARCTNEENYLFQKLFRAVIGTNNVDHCARL</sequence>
<dbReference type="GO" id="GO:0051539">
    <property type="term" value="F:4 iron, 4 sulfur cluster binding"/>
    <property type="evidence" value="ECO:0007669"/>
    <property type="project" value="UniProtKB-KW"/>
</dbReference>
<evidence type="ECO:0000256" key="12">
    <source>
        <dbReference type="ARBA" id="ARBA00023027"/>
    </source>
</evidence>
<keyword evidence="7" id="KW-0677">Repeat</keyword>
<evidence type="ECO:0000256" key="13">
    <source>
        <dbReference type="ARBA" id="ARBA00023136"/>
    </source>
</evidence>
<evidence type="ECO:0000259" key="15">
    <source>
        <dbReference type="PROSITE" id="PS51085"/>
    </source>
</evidence>
<keyword evidence="8" id="KW-1278">Translocase</keyword>
<evidence type="ECO:0000256" key="4">
    <source>
        <dbReference type="ARBA" id="ARBA00022485"/>
    </source>
</evidence>
<dbReference type="InterPro" id="IPR050123">
    <property type="entry name" value="Prok_molybdopt-oxidoreductase"/>
</dbReference>
<evidence type="ECO:0000256" key="9">
    <source>
        <dbReference type="ARBA" id="ARBA00023002"/>
    </source>
</evidence>
<comment type="cofactor">
    <cofactor evidence="1">
        <name>[4Fe-4S] cluster</name>
        <dbReference type="ChEBI" id="CHEBI:49883"/>
    </cofactor>
</comment>
<evidence type="ECO:0000313" key="20">
    <source>
        <dbReference type="Proteomes" id="UP000242497"/>
    </source>
</evidence>
<evidence type="ECO:0000256" key="8">
    <source>
        <dbReference type="ARBA" id="ARBA00022967"/>
    </source>
</evidence>
<dbReference type="InterPro" id="IPR001041">
    <property type="entry name" value="2Fe-2S_ferredoxin-type"/>
</dbReference>
<dbReference type="Pfam" id="PF22117">
    <property type="entry name" value="Fer4_Nqo3"/>
    <property type="match status" value="1"/>
</dbReference>
<dbReference type="EMBL" id="FRAE01000042">
    <property type="protein sequence ID" value="SHK19424.1"/>
    <property type="molecule type" value="Genomic_DNA"/>
</dbReference>
<gene>
    <name evidence="19" type="ORF">SAMN02744037_01849</name>
</gene>
<dbReference type="Gene3D" id="3.30.70.20">
    <property type="match status" value="1"/>
</dbReference>
<dbReference type="Proteomes" id="UP000242497">
    <property type="component" value="Unassembled WGS sequence"/>
</dbReference>
<reference evidence="20" key="1">
    <citation type="submission" date="2016-11" db="EMBL/GenBank/DDBJ databases">
        <authorList>
            <person name="Varghese N."/>
            <person name="Submissions S."/>
        </authorList>
    </citation>
    <scope>NUCLEOTIDE SEQUENCE [LARGE SCALE GENOMIC DNA]</scope>
    <source>
        <strain evidence="20">DSM 15518</strain>
    </source>
</reference>
<evidence type="ECO:0000256" key="11">
    <source>
        <dbReference type="ARBA" id="ARBA00023014"/>
    </source>
</evidence>
<dbReference type="AlphaFoldDB" id="A0A1M6QGI7"/>
<dbReference type="FunFam" id="2.20.25.90:FF:000001">
    <property type="entry name" value="Formate dehydrogenase subunit alpha"/>
    <property type="match status" value="1"/>
</dbReference>
<keyword evidence="9" id="KW-0560">Oxidoreductase</keyword>
<feature type="domain" description="2Fe-2S ferredoxin-type" evidence="15">
    <location>
        <begin position="1"/>
        <end position="78"/>
    </location>
</feature>
<proteinExistence type="inferred from homology"/>
<keyword evidence="4" id="KW-0004">4Fe-4S</keyword>
<dbReference type="InterPro" id="IPR054351">
    <property type="entry name" value="NADH_UbQ_OxRdtase_ferredoxin"/>
</dbReference>
<evidence type="ECO:0000256" key="6">
    <source>
        <dbReference type="ARBA" id="ARBA00022723"/>
    </source>
</evidence>
<evidence type="ECO:0000256" key="7">
    <source>
        <dbReference type="ARBA" id="ARBA00022737"/>
    </source>
</evidence>
<dbReference type="InterPro" id="IPR036010">
    <property type="entry name" value="2Fe-2S_ferredoxin-like_sf"/>
</dbReference>
<keyword evidence="5" id="KW-0001">2Fe-2S</keyword>
<keyword evidence="20" id="KW-1185">Reference proteome</keyword>
<comment type="subcellular location">
    <subcellularLocation>
        <location evidence="2">Membrane</location>
    </subcellularLocation>
</comment>
<feature type="domain" description="4Fe-4S ferredoxin-type" evidence="16">
    <location>
        <begin position="137"/>
        <end position="170"/>
    </location>
</feature>
<evidence type="ECO:0000256" key="2">
    <source>
        <dbReference type="ARBA" id="ARBA00004370"/>
    </source>
</evidence>
<dbReference type="Pfam" id="PF10588">
    <property type="entry name" value="NADH-G_4Fe-4S_3"/>
    <property type="match status" value="1"/>
</dbReference>
<dbReference type="CDD" id="cd00207">
    <property type="entry name" value="fer2"/>
    <property type="match status" value="1"/>
</dbReference>
<dbReference type="SMART" id="SM00926">
    <property type="entry name" value="Molybdop_Fe4S4"/>
    <property type="match status" value="1"/>
</dbReference>
<keyword evidence="10" id="KW-0408">Iron</keyword>
<dbReference type="GO" id="GO:0022904">
    <property type="term" value="P:respiratory electron transport chain"/>
    <property type="evidence" value="ECO:0007669"/>
    <property type="project" value="TreeGrafter"/>
</dbReference>
<accession>A0A1M6QGI7</accession>
<dbReference type="SUPFAM" id="SSF53706">
    <property type="entry name" value="Formate dehydrogenase/DMSO reductase, domains 1-3"/>
    <property type="match status" value="1"/>
</dbReference>
<dbReference type="Gene3D" id="3.40.50.740">
    <property type="match status" value="1"/>
</dbReference>
<evidence type="ECO:0000259" key="18">
    <source>
        <dbReference type="PROSITE" id="PS51839"/>
    </source>
</evidence>
<name>A0A1M6QGI7_9FIRM</name>
<feature type="domain" description="4Fe-4S Mo/W bis-MGD-type" evidence="17">
    <location>
        <begin position="217"/>
        <end position="272"/>
    </location>
</feature>
<dbReference type="PROSITE" id="PS00198">
    <property type="entry name" value="4FE4S_FER_1"/>
    <property type="match status" value="1"/>
</dbReference>
<feature type="domain" description="4Fe-4S ferredoxin-type" evidence="16">
    <location>
        <begin position="180"/>
        <end position="209"/>
    </location>
</feature>
<evidence type="ECO:0000256" key="3">
    <source>
        <dbReference type="ARBA" id="ARBA00005404"/>
    </source>
</evidence>
<evidence type="ECO:0000259" key="17">
    <source>
        <dbReference type="PROSITE" id="PS51669"/>
    </source>
</evidence>
<dbReference type="InterPro" id="IPR017896">
    <property type="entry name" value="4Fe4S_Fe-S-bd"/>
</dbReference>